<dbReference type="AlphaFoldDB" id="A0A2S0WII1"/>
<dbReference type="Pfam" id="PF00248">
    <property type="entry name" value="Aldo_ket_red"/>
    <property type="match status" value="1"/>
</dbReference>
<organism evidence="2 3">
    <name type="scientific">Aeromicrobium chenweiae</name>
    <dbReference type="NCBI Taxonomy" id="2079793"/>
    <lineage>
        <taxon>Bacteria</taxon>
        <taxon>Bacillati</taxon>
        <taxon>Actinomycetota</taxon>
        <taxon>Actinomycetes</taxon>
        <taxon>Propionibacteriales</taxon>
        <taxon>Nocardioidaceae</taxon>
        <taxon>Aeromicrobium</taxon>
    </lineage>
</organism>
<dbReference type="GO" id="GO:0005737">
    <property type="term" value="C:cytoplasm"/>
    <property type="evidence" value="ECO:0007669"/>
    <property type="project" value="TreeGrafter"/>
</dbReference>
<name>A0A2S0WII1_9ACTN</name>
<dbReference type="PANTHER" id="PTHR43625">
    <property type="entry name" value="AFLATOXIN B1 ALDEHYDE REDUCTASE"/>
    <property type="match status" value="1"/>
</dbReference>
<gene>
    <name evidence="2" type="ORF">C3E78_02145</name>
</gene>
<protein>
    <submittedName>
        <fullName evidence="2">Aldo/keto reductase</fullName>
    </submittedName>
</protein>
<dbReference type="KEGG" id="aez:C3E78_02145"/>
<dbReference type="CDD" id="cd19076">
    <property type="entry name" value="AKR_AKR13A_13D"/>
    <property type="match status" value="1"/>
</dbReference>
<dbReference type="Gene3D" id="3.20.20.100">
    <property type="entry name" value="NADP-dependent oxidoreductase domain"/>
    <property type="match status" value="1"/>
</dbReference>
<evidence type="ECO:0000313" key="2">
    <source>
        <dbReference type="EMBL" id="AWB91117.1"/>
    </source>
</evidence>
<dbReference type="PANTHER" id="PTHR43625:SF40">
    <property type="entry name" value="ALDO-KETO REDUCTASE YAKC [NADP(+)]"/>
    <property type="match status" value="1"/>
</dbReference>
<keyword evidence="1" id="KW-0560">Oxidoreductase</keyword>
<dbReference type="GO" id="GO:0016491">
    <property type="term" value="F:oxidoreductase activity"/>
    <property type="evidence" value="ECO:0007669"/>
    <property type="project" value="UniProtKB-KW"/>
</dbReference>
<keyword evidence="3" id="KW-1185">Reference proteome</keyword>
<dbReference type="EMBL" id="CP026952">
    <property type="protein sequence ID" value="AWB91117.1"/>
    <property type="molecule type" value="Genomic_DNA"/>
</dbReference>
<evidence type="ECO:0000256" key="1">
    <source>
        <dbReference type="ARBA" id="ARBA00023002"/>
    </source>
</evidence>
<proteinExistence type="predicted"/>
<dbReference type="RefSeq" id="WP_108576763.1">
    <property type="nucleotide sequence ID" value="NZ_CP026952.1"/>
</dbReference>
<dbReference type="OrthoDB" id="3664926at2"/>
<reference evidence="3" key="1">
    <citation type="submission" date="2018-01" db="EMBL/GenBank/DDBJ databases">
        <authorList>
            <person name="Li J."/>
        </authorList>
    </citation>
    <scope>NUCLEOTIDE SEQUENCE [LARGE SCALE GENOMIC DNA]</scope>
    <source>
        <strain evidence="3">592</strain>
    </source>
</reference>
<dbReference type="Proteomes" id="UP000244384">
    <property type="component" value="Chromosome"/>
</dbReference>
<sequence length="327" mass="35514">MQTSRLGELEVPRIGLGVMGMSAFYTGAGRSDDDAVRVIHRAVELGISLIDTAEAYGPYVNEELLGRAIKGRREQVVVATKFGLVSHTSRALPVGAPNSSPDNIRPAVEGSLQRLQTDYLDLYYQHRVDPDTPIEEVVGVLSELVSEGKVRHIGLSEAGLDTIRRAHAVHPIAAVQSEYSLWSREPESQILPALRELGIGFVPYSPLGRGFLTGRLRSLDDLDEDDWRRTNPRFTGGNLERNMSIVDEVQAVAEEVEATAAQVALAWLLAQGTDIVPIPGSTRAERVEENALADQVSLTADQVARLNALAPAAGERYDEENMGAIDG</sequence>
<dbReference type="SUPFAM" id="SSF51430">
    <property type="entry name" value="NAD(P)-linked oxidoreductase"/>
    <property type="match status" value="1"/>
</dbReference>
<accession>A0A2S0WII1</accession>
<accession>A0A5F2EPX5</accession>
<dbReference type="InterPro" id="IPR023210">
    <property type="entry name" value="NADP_OxRdtase_dom"/>
</dbReference>
<dbReference type="InterPro" id="IPR036812">
    <property type="entry name" value="NAD(P)_OxRdtase_dom_sf"/>
</dbReference>
<evidence type="ECO:0000313" key="3">
    <source>
        <dbReference type="Proteomes" id="UP000244384"/>
    </source>
</evidence>
<dbReference type="InterPro" id="IPR050791">
    <property type="entry name" value="Aldo-Keto_reductase"/>
</dbReference>